<comment type="caution">
    <text evidence="2">The sequence shown here is derived from an EMBL/GenBank/DDBJ whole genome shotgun (WGS) entry which is preliminary data.</text>
</comment>
<protein>
    <submittedName>
        <fullName evidence="2">Uncharacterized protein</fullName>
    </submittedName>
</protein>
<name>A0A835Q5R0_VANPL</name>
<dbReference type="AlphaFoldDB" id="A0A835Q5R0"/>
<dbReference type="EMBL" id="JADCNL010000009">
    <property type="protein sequence ID" value="KAG0466866.1"/>
    <property type="molecule type" value="Genomic_DNA"/>
</dbReference>
<gene>
    <name evidence="2" type="ORF">HPP92_018446</name>
</gene>
<sequence length="162" mass="16996">MLGPVDDRGFVGAAGAKQGKIGEVSDFAFDGGEFKRESESGSKFGEAVTGGLEQVKGGPEAGDADGKDWAGAGGEYVEEAWPLEALHDVEAGDADGKDWAGAGGEYVEEAWPLEALHDVEVDDVSAVVGGKSLENGLIGCEMRELKEWRKGIEEIEGARDPR</sequence>
<feature type="region of interest" description="Disordered" evidence="1">
    <location>
        <begin position="35"/>
        <end position="71"/>
    </location>
</feature>
<evidence type="ECO:0000313" key="3">
    <source>
        <dbReference type="Proteomes" id="UP000636800"/>
    </source>
</evidence>
<proteinExistence type="predicted"/>
<keyword evidence="3" id="KW-1185">Reference proteome</keyword>
<reference evidence="2 3" key="1">
    <citation type="journal article" date="2020" name="Nat. Food">
        <title>A phased Vanilla planifolia genome enables genetic improvement of flavour and production.</title>
        <authorList>
            <person name="Hasing T."/>
            <person name="Tang H."/>
            <person name="Brym M."/>
            <person name="Khazi F."/>
            <person name="Huang T."/>
            <person name="Chambers A.H."/>
        </authorList>
    </citation>
    <scope>NUCLEOTIDE SEQUENCE [LARGE SCALE GENOMIC DNA]</scope>
    <source>
        <tissue evidence="2">Leaf</tissue>
    </source>
</reference>
<accession>A0A835Q5R0</accession>
<evidence type="ECO:0000313" key="2">
    <source>
        <dbReference type="EMBL" id="KAG0466866.1"/>
    </source>
</evidence>
<organism evidence="2 3">
    <name type="scientific">Vanilla planifolia</name>
    <name type="common">Vanilla</name>
    <dbReference type="NCBI Taxonomy" id="51239"/>
    <lineage>
        <taxon>Eukaryota</taxon>
        <taxon>Viridiplantae</taxon>
        <taxon>Streptophyta</taxon>
        <taxon>Embryophyta</taxon>
        <taxon>Tracheophyta</taxon>
        <taxon>Spermatophyta</taxon>
        <taxon>Magnoliopsida</taxon>
        <taxon>Liliopsida</taxon>
        <taxon>Asparagales</taxon>
        <taxon>Orchidaceae</taxon>
        <taxon>Vanilloideae</taxon>
        <taxon>Vanilleae</taxon>
        <taxon>Vanilla</taxon>
    </lineage>
</organism>
<evidence type="ECO:0000256" key="1">
    <source>
        <dbReference type="SAM" id="MobiDB-lite"/>
    </source>
</evidence>
<dbReference type="Proteomes" id="UP000636800">
    <property type="component" value="Unassembled WGS sequence"/>
</dbReference>